<keyword evidence="3" id="KW-0472">Membrane</keyword>
<name>A0A485LGQ8_9STRA</name>
<dbReference type="PRINTS" id="PR00096">
    <property type="entry name" value="GATASE"/>
</dbReference>
<accession>A0A485LGQ8</accession>
<feature type="active site" description="Proton donor" evidence="1">
    <location>
        <position position="274"/>
    </location>
</feature>
<dbReference type="EMBL" id="VJMH01006897">
    <property type="protein sequence ID" value="KAF0687673.1"/>
    <property type="molecule type" value="Genomic_DNA"/>
</dbReference>
<dbReference type="PANTHER" id="PTHR11315:SF0">
    <property type="entry name" value="FOLATE GAMMA-GLUTAMYL HYDROLASE"/>
    <property type="match status" value="1"/>
</dbReference>
<keyword evidence="7" id="KW-1185">Reference proteome</keyword>
<proteinExistence type="predicted"/>
<evidence type="ECO:0000313" key="7">
    <source>
        <dbReference type="Proteomes" id="UP000332933"/>
    </source>
</evidence>
<dbReference type="GO" id="GO:0034722">
    <property type="term" value="F:gamma-glutamyl-peptidase activity"/>
    <property type="evidence" value="ECO:0007669"/>
    <property type="project" value="UniProtKB-UniRule"/>
</dbReference>
<evidence type="ECO:0000313" key="6">
    <source>
        <dbReference type="EMBL" id="VFT97337.1"/>
    </source>
</evidence>
<feature type="active site" evidence="2">
    <location>
        <position position="274"/>
    </location>
</feature>
<organism evidence="6 7">
    <name type="scientific">Aphanomyces stellatus</name>
    <dbReference type="NCBI Taxonomy" id="120398"/>
    <lineage>
        <taxon>Eukaryota</taxon>
        <taxon>Sar</taxon>
        <taxon>Stramenopiles</taxon>
        <taxon>Oomycota</taxon>
        <taxon>Saprolegniomycetes</taxon>
        <taxon>Saprolegniales</taxon>
        <taxon>Verrucalvaceae</taxon>
        <taxon>Aphanomyces</taxon>
    </lineage>
</organism>
<dbReference type="InterPro" id="IPR029062">
    <property type="entry name" value="Class_I_gatase-like"/>
</dbReference>
<dbReference type="EC" id="3.4.19.9" evidence="2"/>
<evidence type="ECO:0000256" key="3">
    <source>
        <dbReference type="SAM" id="Phobius"/>
    </source>
</evidence>
<protein>
    <recommendedName>
        <fullName evidence="2">folate gamma-glutamyl hydrolase</fullName>
        <ecNumber evidence="2">3.4.19.9</ecNumber>
    </recommendedName>
</protein>
<dbReference type="Proteomes" id="UP000332933">
    <property type="component" value="Unassembled WGS sequence"/>
</dbReference>
<dbReference type="SUPFAM" id="SSF52317">
    <property type="entry name" value="Class I glutamine amidotransferase-like"/>
    <property type="match status" value="1"/>
</dbReference>
<keyword evidence="3" id="KW-0812">Transmembrane</keyword>
<evidence type="ECO:0000313" key="5">
    <source>
        <dbReference type="EMBL" id="KAF0687673.1"/>
    </source>
</evidence>
<evidence type="ECO:0000256" key="2">
    <source>
        <dbReference type="PROSITE-ProRule" id="PRU00607"/>
    </source>
</evidence>
<dbReference type="GO" id="GO:0005773">
    <property type="term" value="C:vacuole"/>
    <property type="evidence" value="ECO:0007669"/>
    <property type="project" value="TreeGrafter"/>
</dbReference>
<dbReference type="Pfam" id="PF00117">
    <property type="entry name" value="GATase"/>
    <property type="match status" value="1"/>
</dbReference>
<dbReference type="AlphaFoldDB" id="A0A485LGQ8"/>
<dbReference type="PROSITE" id="PS51275">
    <property type="entry name" value="PEPTIDASE_C26_GGH"/>
    <property type="match status" value="1"/>
</dbReference>
<dbReference type="PANTHER" id="PTHR11315">
    <property type="entry name" value="PROTEASE FAMILY C26 GAMMA-GLUTAMYL HYDROLASE"/>
    <property type="match status" value="1"/>
</dbReference>
<evidence type="ECO:0000259" key="4">
    <source>
        <dbReference type="Pfam" id="PF00117"/>
    </source>
</evidence>
<feature type="active site" description="Nucleophile" evidence="1 2">
    <location>
        <position position="162"/>
    </location>
</feature>
<dbReference type="GO" id="GO:0046900">
    <property type="term" value="P:tetrahydrofolylpolyglutamate metabolic process"/>
    <property type="evidence" value="ECO:0007669"/>
    <property type="project" value="TreeGrafter"/>
</dbReference>
<keyword evidence="2" id="KW-0378">Hydrolase</keyword>
<dbReference type="PROSITE" id="PS51273">
    <property type="entry name" value="GATASE_TYPE_1"/>
    <property type="match status" value="1"/>
</dbReference>
<gene>
    <name evidence="6" type="primary">Aste57867_20657</name>
    <name evidence="5" type="ORF">As57867_020589</name>
    <name evidence="6" type="ORF">ASTE57867_20657</name>
</gene>
<keyword evidence="3" id="KW-1133">Transmembrane helix</keyword>
<comment type="catalytic activity">
    <reaction evidence="2">
        <text>(6S)-5,6,7,8-tetrahydrofolyl-(gamma-L-Glu)(n) + (n-1) H2O = (6S)-5,6,7,8-tetrahydrofolate + (n-1) L-glutamate</text>
        <dbReference type="Rhea" id="RHEA:56784"/>
        <dbReference type="Rhea" id="RHEA-COMP:14738"/>
        <dbReference type="ChEBI" id="CHEBI:15377"/>
        <dbReference type="ChEBI" id="CHEBI:29985"/>
        <dbReference type="ChEBI" id="CHEBI:57453"/>
        <dbReference type="ChEBI" id="CHEBI:141005"/>
        <dbReference type="EC" id="3.4.19.9"/>
    </reaction>
</comment>
<feature type="transmembrane region" description="Helical" evidence="3">
    <location>
        <begin position="29"/>
        <end position="49"/>
    </location>
</feature>
<dbReference type="OrthoDB" id="64220at2759"/>
<dbReference type="InterPro" id="IPR015527">
    <property type="entry name" value="Pept_C26_g-glut_hydrolase"/>
</dbReference>
<sequence length="356" mass="39435">MARAPKEVMLPILVKPVSTSKASSPRSHIAKLVVVALSIAVFTAIGVTYSSRPTFNVDTVVLHGNLPILTPNPIIAIHAHASSHGDETIAASYVKWVESAGGRAVRIPYNASRTELVDLLHKVNGVLFPGGDGDPNEAAEFIYEYAIELNDNGTYFPIWGTCLGFEWLVQLTAKNVSILDNVDAANISSTLTFQRKANRPPSRIFSFSPFFDVLATAPLTDNFHDFGIFHAHFDATPSLASFYNPVATSVDRQGRTYVAVIEAFSYPFYGTQFHPEKNAFEFGEYPSGRLWKWIDHSYEAILASQAFGHFFIQEARRNNHAYADTAEQQAALLYNVKTSNRSYPAYVETLVFDKTD</sequence>
<reference evidence="5" key="2">
    <citation type="submission" date="2019-06" db="EMBL/GenBank/DDBJ databases">
        <title>Genomics analysis of Aphanomyces spp. identifies a new class of oomycete effector associated with host adaptation.</title>
        <authorList>
            <person name="Gaulin E."/>
        </authorList>
    </citation>
    <scope>NUCLEOTIDE SEQUENCE</scope>
    <source>
        <strain evidence="5">CBS 578.67</strain>
    </source>
</reference>
<evidence type="ECO:0000256" key="1">
    <source>
        <dbReference type="PIRSR" id="PIRSR615527-1"/>
    </source>
</evidence>
<dbReference type="InterPro" id="IPR017926">
    <property type="entry name" value="GATASE"/>
</dbReference>
<feature type="domain" description="Glutamine amidotransferase" evidence="4">
    <location>
        <begin position="103"/>
        <end position="283"/>
    </location>
</feature>
<dbReference type="EMBL" id="CAADRA010006923">
    <property type="protein sequence ID" value="VFT97337.1"/>
    <property type="molecule type" value="Genomic_DNA"/>
</dbReference>
<dbReference type="Gene3D" id="3.40.50.880">
    <property type="match status" value="1"/>
</dbReference>
<reference evidence="6 7" key="1">
    <citation type="submission" date="2019-03" db="EMBL/GenBank/DDBJ databases">
        <authorList>
            <person name="Gaulin E."/>
            <person name="Dumas B."/>
        </authorList>
    </citation>
    <scope>NUCLEOTIDE SEQUENCE [LARGE SCALE GENOMIC DNA]</scope>
    <source>
        <strain evidence="6">CBS 568.67</strain>
    </source>
</reference>